<evidence type="ECO:0000256" key="4">
    <source>
        <dbReference type="ARBA" id="ARBA00022741"/>
    </source>
</evidence>
<feature type="domain" description="Pycsar effector protein" evidence="9">
    <location>
        <begin position="4"/>
        <end position="148"/>
    </location>
</feature>
<keyword evidence="2" id="KW-1003">Cell membrane</keyword>
<keyword evidence="7 8" id="KW-0472">Membrane</keyword>
<dbReference type="GO" id="GO:0005886">
    <property type="term" value="C:plasma membrane"/>
    <property type="evidence" value="ECO:0007669"/>
    <property type="project" value="UniProtKB-SubCell"/>
</dbReference>
<dbReference type="InterPro" id="IPR043760">
    <property type="entry name" value="PycTM_dom"/>
</dbReference>
<keyword evidence="5 8" id="KW-1133">Transmembrane helix</keyword>
<dbReference type="GO" id="GO:0051607">
    <property type="term" value="P:defense response to virus"/>
    <property type="evidence" value="ECO:0007669"/>
    <property type="project" value="UniProtKB-KW"/>
</dbReference>
<evidence type="ECO:0000313" key="10">
    <source>
        <dbReference type="EMBL" id="GFE11762.1"/>
    </source>
</evidence>
<organism evidence="10 11">
    <name type="scientific">Streptomyces caniferus</name>
    <dbReference type="NCBI Taxonomy" id="285557"/>
    <lineage>
        <taxon>Bacteria</taxon>
        <taxon>Bacillati</taxon>
        <taxon>Actinomycetota</taxon>
        <taxon>Actinomycetes</taxon>
        <taxon>Kitasatosporales</taxon>
        <taxon>Streptomycetaceae</taxon>
        <taxon>Streptomyces</taxon>
    </lineage>
</organism>
<dbReference type="Proteomes" id="UP000435837">
    <property type="component" value="Unassembled WGS sequence"/>
</dbReference>
<evidence type="ECO:0000256" key="8">
    <source>
        <dbReference type="SAM" id="Phobius"/>
    </source>
</evidence>
<keyword evidence="4" id="KW-0547">Nucleotide-binding</keyword>
<evidence type="ECO:0000256" key="3">
    <source>
        <dbReference type="ARBA" id="ARBA00022692"/>
    </source>
</evidence>
<evidence type="ECO:0000256" key="2">
    <source>
        <dbReference type="ARBA" id="ARBA00022475"/>
    </source>
</evidence>
<feature type="transmembrane region" description="Helical" evidence="8">
    <location>
        <begin position="49"/>
        <end position="70"/>
    </location>
</feature>
<keyword evidence="3 8" id="KW-0812">Transmembrane</keyword>
<dbReference type="GeneID" id="96639114"/>
<evidence type="ECO:0000256" key="6">
    <source>
        <dbReference type="ARBA" id="ARBA00023118"/>
    </source>
</evidence>
<evidence type="ECO:0000256" key="7">
    <source>
        <dbReference type="ARBA" id="ARBA00023136"/>
    </source>
</evidence>
<dbReference type="EMBL" id="BLIN01000007">
    <property type="protein sequence ID" value="GFE11762.1"/>
    <property type="molecule type" value="Genomic_DNA"/>
</dbReference>
<dbReference type="OrthoDB" id="4269758at2"/>
<sequence>MAANGVELTRADTKAAVLLAFTGAVLGVFISVTRSATAGQAPHDGSVHLLWWTAVITALLAIVCFVCATVPRRRGGRRQGPAVPGYFEHITPELADARLSRAFERVGQDPTGPLMASLARTSEIIRAKYRWIETGTVLLLVALPQFAVVLRPA</sequence>
<proteinExistence type="predicted"/>
<dbReference type="AlphaFoldDB" id="A0A640SLY5"/>
<evidence type="ECO:0000313" key="11">
    <source>
        <dbReference type="Proteomes" id="UP000435837"/>
    </source>
</evidence>
<evidence type="ECO:0000256" key="5">
    <source>
        <dbReference type="ARBA" id="ARBA00022989"/>
    </source>
</evidence>
<accession>A0A640SLY5</accession>
<keyword evidence="6" id="KW-0051">Antiviral defense</keyword>
<comment type="subcellular location">
    <subcellularLocation>
        <location evidence="1">Cell membrane</location>
    </subcellularLocation>
</comment>
<evidence type="ECO:0000259" key="9">
    <source>
        <dbReference type="Pfam" id="PF18967"/>
    </source>
</evidence>
<evidence type="ECO:0000256" key="1">
    <source>
        <dbReference type="ARBA" id="ARBA00004236"/>
    </source>
</evidence>
<name>A0A640SLY5_9ACTN</name>
<protein>
    <recommendedName>
        <fullName evidence="9">Pycsar effector protein domain-containing protein</fullName>
    </recommendedName>
</protein>
<dbReference type="Pfam" id="PF18967">
    <property type="entry name" value="PycTM"/>
    <property type="match status" value="1"/>
</dbReference>
<gene>
    <name evidence="10" type="ORF">Scani_80300</name>
</gene>
<reference evidence="10 11" key="1">
    <citation type="submission" date="2019-12" db="EMBL/GenBank/DDBJ databases">
        <title>Whole genome shotgun sequence of Streptomyces caniferus NBRC 15389.</title>
        <authorList>
            <person name="Ichikawa N."/>
            <person name="Kimura A."/>
            <person name="Kitahashi Y."/>
            <person name="Komaki H."/>
            <person name="Tamura T."/>
        </authorList>
    </citation>
    <scope>NUCLEOTIDE SEQUENCE [LARGE SCALE GENOMIC DNA]</scope>
    <source>
        <strain evidence="10 11">NBRC 15389</strain>
    </source>
</reference>
<feature type="transmembrane region" description="Helical" evidence="8">
    <location>
        <begin position="16"/>
        <end position="37"/>
    </location>
</feature>
<comment type="caution">
    <text evidence="10">The sequence shown here is derived from an EMBL/GenBank/DDBJ whole genome shotgun (WGS) entry which is preliminary data.</text>
</comment>
<dbReference type="RefSeq" id="WP_159482753.1">
    <property type="nucleotide sequence ID" value="NZ_BAAATH010000008.1"/>
</dbReference>
<dbReference type="GO" id="GO:0000166">
    <property type="term" value="F:nucleotide binding"/>
    <property type="evidence" value="ECO:0007669"/>
    <property type="project" value="UniProtKB-KW"/>
</dbReference>